<feature type="chain" id="PRO_5047501880" evidence="1">
    <location>
        <begin position="19"/>
        <end position="820"/>
    </location>
</feature>
<dbReference type="SUPFAM" id="SSF49464">
    <property type="entry name" value="Carboxypeptidase regulatory domain-like"/>
    <property type="match status" value="1"/>
</dbReference>
<dbReference type="Pfam" id="PF18939">
    <property type="entry name" value="DUF5686"/>
    <property type="match status" value="1"/>
</dbReference>
<dbReference type="EMBL" id="JBHTLI010000001">
    <property type="protein sequence ID" value="MFD1094316.1"/>
    <property type="molecule type" value="Genomic_DNA"/>
</dbReference>
<keyword evidence="3" id="KW-1185">Reference proteome</keyword>
<keyword evidence="1" id="KW-0732">Signal</keyword>
<proteinExistence type="predicted"/>
<name>A0ABW3NNP0_9FLAO</name>
<dbReference type="Proteomes" id="UP001597131">
    <property type="component" value="Unassembled WGS sequence"/>
</dbReference>
<dbReference type="RefSeq" id="WP_380742055.1">
    <property type="nucleotide sequence ID" value="NZ_JBHTLI010000001.1"/>
</dbReference>
<dbReference type="InterPro" id="IPR008969">
    <property type="entry name" value="CarboxyPept-like_regulatory"/>
</dbReference>
<dbReference type="Gene3D" id="2.60.40.1120">
    <property type="entry name" value="Carboxypeptidase-like, regulatory domain"/>
    <property type="match status" value="1"/>
</dbReference>
<organism evidence="2 3">
    <name type="scientific">Salegentibacter chungangensis</name>
    <dbReference type="NCBI Taxonomy" id="1335724"/>
    <lineage>
        <taxon>Bacteria</taxon>
        <taxon>Pseudomonadati</taxon>
        <taxon>Bacteroidota</taxon>
        <taxon>Flavobacteriia</taxon>
        <taxon>Flavobacteriales</taxon>
        <taxon>Flavobacteriaceae</taxon>
        <taxon>Salegentibacter</taxon>
    </lineage>
</organism>
<dbReference type="Pfam" id="PF13715">
    <property type="entry name" value="CarbopepD_reg_2"/>
    <property type="match status" value="1"/>
</dbReference>
<comment type="caution">
    <text evidence="2">The sequence shown here is derived from an EMBL/GenBank/DDBJ whole genome shotgun (WGS) entry which is preliminary data.</text>
</comment>
<feature type="signal peptide" evidence="1">
    <location>
        <begin position="1"/>
        <end position="18"/>
    </location>
</feature>
<dbReference type="InterPro" id="IPR043741">
    <property type="entry name" value="DUF5686"/>
</dbReference>
<protein>
    <submittedName>
        <fullName evidence="2">DUF5686 family protein</fullName>
    </submittedName>
</protein>
<gene>
    <name evidence="2" type="ORF">ACFQ3Q_01015</name>
</gene>
<sequence length="820" mass="94285">MRLCLLFFFIIPFLQLSAQHRVSGRVINSENGTPLAYATVNTSEGTQILTNIDGSFKLDFSESPVEVNISYVGFKPKEFSLTKGTEYILIRLDPSTESLDAVRITDTQDKAEEIIKEAISLKKKNNPEKALKGYSYKNYTKFIIDNARQPIKVKTDSSGTAIETIVNTGRAYLSEKTARIDYNKKQGRKETVTGIKTAGFEEPVYEVLALDVNPFSLYEENYKLFKTEYAAPLAKNALKNYSYRILDTTRTERPAYMIYFKPKREKVVAGLEGILYLDTESYAIQKAKAQLLGAIRLEVDHHYQYFPKEKLWFPVYQTTTIKPGSGGKDISVFGGVISLGTVQRKNNILNRIFTKSGLRPDLYLTSTSSNYEISLNKTERFKRASSETEVLAEAKKQDRDFWQRNRQEEFTSRDEATKIYVDSIIKAENIERQIEVKKSMATGHYPIGFWDFDLSKVFKFNNYEGIRLGAGGKTNNRLSEHFSLGGYAVYGLKDEQLKYNLNTAIYLNKAKETSLKLGYTDDIQEVGSFEYLTGVNDFALLEPRFVNISFFYHFREAYAGFTHLLTSKLKTEFQLGRSEISQLSSYRFNLNGRTYSDYNITEARLSFLWRPFSKFLRTPEANIMTEKAFPKFTGQVNQGIGNVFGGDFSYTKLGLKIEHEIKRLDQSRTEFIAEGNYAFGDIPLTHLFHAYPNNPNREEILRRFSVAGRNSFETMYFNEFFNDKLAMFHIRHQLRPFRIAPGFNPELVFISRYAIGSIDNKERHQNLRFKSLRHGFAESGIELNKIFAGLGLSAAYRYGAYHLPTFKENFSFKFTFQLQL</sequence>
<evidence type="ECO:0000313" key="2">
    <source>
        <dbReference type="EMBL" id="MFD1094316.1"/>
    </source>
</evidence>
<accession>A0ABW3NNP0</accession>
<reference evidence="3" key="1">
    <citation type="journal article" date="2019" name="Int. J. Syst. Evol. Microbiol.">
        <title>The Global Catalogue of Microorganisms (GCM) 10K type strain sequencing project: providing services to taxonomists for standard genome sequencing and annotation.</title>
        <authorList>
            <consortium name="The Broad Institute Genomics Platform"/>
            <consortium name="The Broad Institute Genome Sequencing Center for Infectious Disease"/>
            <person name="Wu L."/>
            <person name="Ma J."/>
        </authorList>
    </citation>
    <scope>NUCLEOTIDE SEQUENCE [LARGE SCALE GENOMIC DNA]</scope>
    <source>
        <strain evidence="3">CCUG 64793</strain>
    </source>
</reference>
<evidence type="ECO:0000256" key="1">
    <source>
        <dbReference type="SAM" id="SignalP"/>
    </source>
</evidence>
<evidence type="ECO:0000313" key="3">
    <source>
        <dbReference type="Proteomes" id="UP001597131"/>
    </source>
</evidence>